<accession>A0A1M4ZBX1</accession>
<dbReference type="STRING" id="1123404.SAMN02745784_02995"/>
<name>A0A1M4ZBX1_9FIRM</name>
<sequence length="152" mass="16386">MTTTNLGVYPVFDLGFKIGIKGRTSTEEDMKVIKDMETFSPSIDGNVEEWTPMDTEGWIRRLMTGKGFTIALNGKRHVGDPGNDYVAGLAWKSGLACSSVAEIGFPDGDKLKFDCIVNVTTPFGGDSTNVSGLELELQSDGKPEYIPAGGEE</sequence>
<protein>
    <recommendedName>
        <fullName evidence="3">Phage tail tube protein</fullName>
    </recommendedName>
</protein>
<dbReference type="RefSeq" id="WP_072977777.1">
    <property type="nucleotide sequence ID" value="NZ_FQTY01000023.1"/>
</dbReference>
<dbReference type="AlphaFoldDB" id="A0A1M4ZBX1"/>
<gene>
    <name evidence="1" type="ORF">SAMN02745784_02995</name>
</gene>
<evidence type="ECO:0008006" key="3">
    <source>
        <dbReference type="Google" id="ProtNLM"/>
    </source>
</evidence>
<proteinExistence type="predicted"/>
<evidence type="ECO:0000313" key="1">
    <source>
        <dbReference type="EMBL" id="SHF15524.1"/>
    </source>
</evidence>
<organism evidence="1 2">
    <name type="scientific">Tissierella praeacuta DSM 18095</name>
    <dbReference type="NCBI Taxonomy" id="1123404"/>
    <lineage>
        <taxon>Bacteria</taxon>
        <taxon>Bacillati</taxon>
        <taxon>Bacillota</taxon>
        <taxon>Tissierellia</taxon>
        <taxon>Tissierellales</taxon>
        <taxon>Tissierellaceae</taxon>
        <taxon>Tissierella</taxon>
    </lineage>
</organism>
<dbReference type="GeneID" id="90994044"/>
<dbReference type="EMBL" id="FQTY01000023">
    <property type="protein sequence ID" value="SHF15524.1"/>
    <property type="molecule type" value="Genomic_DNA"/>
</dbReference>
<dbReference type="Proteomes" id="UP000184114">
    <property type="component" value="Unassembled WGS sequence"/>
</dbReference>
<keyword evidence="2" id="KW-1185">Reference proteome</keyword>
<evidence type="ECO:0000313" key="2">
    <source>
        <dbReference type="Proteomes" id="UP000184114"/>
    </source>
</evidence>
<dbReference type="NCBIfam" id="NF047353">
    <property type="entry name" value="tube_lmo2291"/>
    <property type="match status" value="1"/>
</dbReference>
<reference evidence="2" key="1">
    <citation type="submission" date="2016-11" db="EMBL/GenBank/DDBJ databases">
        <authorList>
            <person name="Varghese N."/>
            <person name="Submissions S."/>
        </authorList>
    </citation>
    <scope>NUCLEOTIDE SEQUENCE [LARGE SCALE GENOMIC DNA]</scope>
    <source>
        <strain evidence="2">DSM 18095</strain>
    </source>
</reference>